<comment type="caution">
    <text evidence="1">The sequence shown here is derived from an EMBL/GenBank/DDBJ whole genome shotgun (WGS) entry which is preliminary data.</text>
</comment>
<name>A0A396HGZ4_MEDTR</name>
<proteinExistence type="predicted"/>
<evidence type="ECO:0000313" key="1">
    <source>
        <dbReference type="EMBL" id="RHN50555.1"/>
    </source>
</evidence>
<dbReference type="AlphaFoldDB" id="A0A396HGZ4"/>
<sequence length="61" mass="7734">MKRKKDVWICDSTRRYPLKKKQICSEYNIGHSYHISFYRKNYACIDTIKYHIYFWFWCFLP</sequence>
<dbReference type="Gramene" id="rna34854">
    <property type="protein sequence ID" value="RHN50555.1"/>
    <property type="gene ID" value="gene34854"/>
</dbReference>
<accession>A0A396HGZ4</accession>
<dbReference type="EMBL" id="PSQE01000006">
    <property type="protein sequence ID" value="RHN50555.1"/>
    <property type="molecule type" value="Genomic_DNA"/>
</dbReference>
<gene>
    <name evidence="1" type="ORF">MtrunA17_Chr6g0458721</name>
</gene>
<organism evidence="1">
    <name type="scientific">Medicago truncatula</name>
    <name type="common">Barrel medic</name>
    <name type="synonym">Medicago tribuloides</name>
    <dbReference type="NCBI Taxonomy" id="3880"/>
    <lineage>
        <taxon>Eukaryota</taxon>
        <taxon>Viridiplantae</taxon>
        <taxon>Streptophyta</taxon>
        <taxon>Embryophyta</taxon>
        <taxon>Tracheophyta</taxon>
        <taxon>Spermatophyta</taxon>
        <taxon>Magnoliopsida</taxon>
        <taxon>eudicotyledons</taxon>
        <taxon>Gunneridae</taxon>
        <taxon>Pentapetalae</taxon>
        <taxon>rosids</taxon>
        <taxon>fabids</taxon>
        <taxon>Fabales</taxon>
        <taxon>Fabaceae</taxon>
        <taxon>Papilionoideae</taxon>
        <taxon>50 kb inversion clade</taxon>
        <taxon>NPAAA clade</taxon>
        <taxon>Hologalegina</taxon>
        <taxon>IRL clade</taxon>
        <taxon>Trifolieae</taxon>
        <taxon>Medicago</taxon>
    </lineage>
</organism>
<reference evidence="1" key="1">
    <citation type="journal article" date="2018" name="Nat. Plants">
        <title>Whole-genome landscape of Medicago truncatula symbiotic genes.</title>
        <authorList>
            <person name="Pecrix Y."/>
            <person name="Gamas P."/>
            <person name="Carrere S."/>
        </authorList>
    </citation>
    <scope>NUCLEOTIDE SEQUENCE</scope>
    <source>
        <tissue evidence="1">Leaves</tissue>
    </source>
</reference>
<protein>
    <submittedName>
        <fullName evidence="1">Uncharacterized protein</fullName>
    </submittedName>
</protein>
<dbReference type="Proteomes" id="UP000265566">
    <property type="component" value="Chromosome 6"/>
</dbReference>